<evidence type="ECO:0000313" key="1">
    <source>
        <dbReference type="EMBL" id="AVD71160.1"/>
    </source>
</evidence>
<dbReference type="InterPro" id="IPR007690">
    <property type="entry name" value="T2SS_GspM"/>
</dbReference>
<protein>
    <recommendedName>
        <fullName evidence="3">General secretion pathway protein GspM</fullName>
    </recommendedName>
</protein>
<dbReference type="KEGG" id="deo:CAY53_06400"/>
<dbReference type="Proteomes" id="UP000239867">
    <property type="component" value="Chromosome"/>
</dbReference>
<dbReference type="GO" id="GO:0015628">
    <property type="term" value="P:protein secretion by the type II secretion system"/>
    <property type="evidence" value="ECO:0007669"/>
    <property type="project" value="InterPro"/>
</dbReference>
<organism evidence="1 2">
    <name type="scientific">Desulfobulbus oralis</name>
    <dbReference type="NCBI Taxonomy" id="1986146"/>
    <lineage>
        <taxon>Bacteria</taxon>
        <taxon>Pseudomonadati</taxon>
        <taxon>Thermodesulfobacteriota</taxon>
        <taxon>Desulfobulbia</taxon>
        <taxon>Desulfobulbales</taxon>
        <taxon>Desulfobulbaceae</taxon>
        <taxon>Desulfobulbus</taxon>
    </lineage>
</organism>
<dbReference type="EMBL" id="CP021255">
    <property type="protein sequence ID" value="AVD71160.1"/>
    <property type="molecule type" value="Genomic_DNA"/>
</dbReference>
<name>A0A2L1GN90_9BACT</name>
<sequence>MTTRERKAVAAAAIVVLAFVLLQFLLLPLWDESQRLQNGIASQKRQLAAMQELQRHLAPGAQQKQAAQLGRRKKDFSLFAFLEEAAAASRIKPHVQAMQPVEAAETAAGLSTVELQLKAVGLAQLGRFLDLVDAPDNLVAVERMVIQGSGKQGEPLDVSLRVQAVAAPGGEKRP</sequence>
<dbReference type="GO" id="GO:0015627">
    <property type="term" value="C:type II protein secretion system complex"/>
    <property type="evidence" value="ECO:0007669"/>
    <property type="project" value="InterPro"/>
</dbReference>
<dbReference type="RefSeq" id="WP_104936434.1">
    <property type="nucleotide sequence ID" value="NZ_CP021255.1"/>
</dbReference>
<evidence type="ECO:0008006" key="3">
    <source>
        <dbReference type="Google" id="ProtNLM"/>
    </source>
</evidence>
<gene>
    <name evidence="1" type="ORF">CAY53_06400</name>
</gene>
<proteinExistence type="predicted"/>
<accession>A0A2L1GN90</accession>
<evidence type="ECO:0000313" key="2">
    <source>
        <dbReference type="Proteomes" id="UP000239867"/>
    </source>
</evidence>
<reference evidence="1 2" key="1">
    <citation type="journal article" date="2018" name="MBio">
        <title>Insights into the evolution of host association through the isolation and characterization of a novel human periodontal pathobiont, Desulfobulbus oralis.</title>
        <authorList>
            <person name="Cross K.L."/>
            <person name="Chirania P."/>
            <person name="Xiong W."/>
            <person name="Beall C.J."/>
            <person name="Elkins J.G."/>
            <person name="Giannone R.J."/>
            <person name="Griffen A.L."/>
            <person name="Guss A.M."/>
            <person name="Hettich R.L."/>
            <person name="Joshi S.S."/>
            <person name="Mokrzan E.M."/>
            <person name="Martin R.K."/>
            <person name="Zhulin I.B."/>
            <person name="Leys E.J."/>
            <person name="Podar M."/>
        </authorList>
    </citation>
    <scope>NUCLEOTIDE SEQUENCE [LARGE SCALE GENOMIC DNA]</scope>
    <source>
        <strain evidence="1 2">ORNL</strain>
    </source>
</reference>
<keyword evidence="2" id="KW-1185">Reference proteome</keyword>
<dbReference type="Pfam" id="PF04612">
    <property type="entry name" value="T2SSM"/>
    <property type="match status" value="1"/>
</dbReference>
<dbReference type="AlphaFoldDB" id="A0A2L1GN90"/>